<evidence type="ECO:0000313" key="2">
    <source>
        <dbReference type="EMBL" id="NXJ75776.1"/>
    </source>
</evidence>
<organism evidence="2 3">
    <name type="scientific">Trogon melanurus</name>
    <name type="common">Black-tailed trogon</name>
    <dbReference type="NCBI Taxonomy" id="56311"/>
    <lineage>
        <taxon>Eukaryota</taxon>
        <taxon>Metazoa</taxon>
        <taxon>Chordata</taxon>
        <taxon>Craniata</taxon>
        <taxon>Vertebrata</taxon>
        <taxon>Euteleostomi</taxon>
        <taxon>Archelosauria</taxon>
        <taxon>Archosauria</taxon>
        <taxon>Dinosauria</taxon>
        <taxon>Saurischia</taxon>
        <taxon>Theropoda</taxon>
        <taxon>Coelurosauria</taxon>
        <taxon>Aves</taxon>
        <taxon>Neognathae</taxon>
        <taxon>Neoaves</taxon>
        <taxon>Telluraves</taxon>
        <taxon>Coraciimorphae</taxon>
        <taxon>Trogoniformes</taxon>
        <taxon>Trogonidae</taxon>
        <taxon>Trogon</taxon>
    </lineage>
</organism>
<dbReference type="EMBL" id="VXAG01000100">
    <property type="protein sequence ID" value="NXJ75776.1"/>
    <property type="molecule type" value="Genomic_DNA"/>
</dbReference>
<dbReference type="InterPro" id="IPR056870">
    <property type="entry name" value="TTC3/DZIP3/RBM44-like_helical"/>
</dbReference>
<keyword evidence="3" id="KW-1185">Reference proteome</keyword>
<dbReference type="PANTHER" id="PTHR17550">
    <property type="entry name" value="E3 UBIQUITIN-PROTEIN LIGASE TTC3"/>
    <property type="match status" value="1"/>
</dbReference>
<dbReference type="PANTHER" id="PTHR17550:SF7">
    <property type="entry name" value="RNA-BINDING PROTEIN 44"/>
    <property type="match status" value="1"/>
</dbReference>
<dbReference type="OrthoDB" id="9941526at2759"/>
<proteinExistence type="predicted"/>
<reference evidence="2 3" key="1">
    <citation type="submission" date="2019-09" db="EMBL/GenBank/DDBJ databases">
        <title>Bird 10,000 Genomes (B10K) Project - Family phase.</title>
        <authorList>
            <person name="Zhang G."/>
        </authorList>
    </citation>
    <scope>NUCLEOTIDE SEQUENCE [LARGE SCALE GENOMIC DNA]</scope>
    <source>
        <strain evidence="2">B10K-DU-007-40</strain>
        <tissue evidence="2">Mixed tissue sample</tissue>
    </source>
</reference>
<gene>
    <name evidence="2" type="primary">Rbm44</name>
    <name evidence="2" type="ORF">TROMEL_R02095</name>
</gene>
<evidence type="ECO:0000259" key="1">
    <source>
        <dbReference type="Pfam" id="PF24905"/>
    </source>
</evidence>
<evidence type="ECO:0000313" key="3">
    <source>
        <dbReference type="Proteomes" id="UP000550660"/>
    </source>
</evidence>
<dbReference type="Pfam" id="PF24905">
    <property type="entry name" value="TTC3_9th"/>
    <property type="match status" value="1"/>
</dbReference>
<sequence>ENSLQKTSAPFSANSYDDFISLNTLNFSSFAKLMKRLQEIHPEATKDQIVDALLEVRKNNRGVLNGLSINSIVERTSIIV</sequence>
<accession>A0A7L0DYC5</accession>
<feature type="domain" description="TTC3/DZIP3/RBM44-like helical" evidence="1">
    <location>
        <begin position="29"/>
        <end position="76"/>
    </location>
</feature>
<protein>
    <submittedName>
        <fullName evidence="2">RBM44 protein</fullName>
    </submittedName>
</protein>
<dbReference type="AlphaFoldDB" id="A0A7L0DYC5"/>
<feature type="non-terminal residue" evidence="2">
    <location>
        <position position="80"/>
    </location>
</feature>
<name>A0A7L0DYC5_TROML</name>
<feature type="non-terminal residue" evidence="2">
    <location>
        <position position="1"/>
    </location>
</feature>
<dbReference type="Proteomes" id="UP000550660">
    <property type="component" value="Unassembled WGS sequence"/>
</dbReference>
<comment type="caution">
    <text evidence="2">The sequence shown here is derived from an EMBL/GenBank/DDBJ whole genome shotgun (WGS) entry which is preliminary data.</text>
</comment>